<reference evidence="3" key="1">
    <citation type="submission" date="2018-05" db="EMBL/GenBank/DDBJ databases">
        <title>Complete Genome Sequence of Methylobacterium sp. 17SD2-17.</title>
        <authorList>
            <person name="Srinivasan S."/>
        </authorList>
    </citation>
    <scope>NUCLEOTIDE SEQUENCE [LARGE SCALE GENOMIC DNA]</scope>
    <source>
        <strain evidence="3">17SD2-17</strain>
    </source>
</reference>
<feature type="domain" description="Bacterial virulence" evidence="1">
    <location>
        <begin position="274"/>
        <end position="456"/>
    </location>
</feature>
<proteinExistence type="predicted"/>
<protein>
    <submittedName>
        <fullName evidence="2">Virulence factor family protein</fullName>
    </submittedName>
</protein>
<dbReference type="SUPFAM" id="SSF53474">
    <property type="entry name" value="alpha/beta-Hydrolases"/>
    <property type="match status" value="2"/>
</dbReference>
<dbReference type="InterPro" id="IPR010333">
    <property type="entry name" value="VirJ"/>
</dbReference>
<keyword evidence="3" id="KW-1185">Reference proteome</keyword>
<dbReference type="Proteomes" id="UP000245926">
    <property type="component" value="Chromosome"/>
</dbReference>
<gene>
    <name evidence="2" type="ORF">DK389_25545</name>
</gene>
<name>A0A2U8WD93_9HYPH</name>
<dbReference type="KEGG" id="mets:DK389_25545"/>
<dbReference type="OrthoDB" id="9807916at2"/>
<dbReference type="Pfam" id="PF06057">
    <property type="entry name" value="VirJ"/>
    <property type="match status" value="1"/>
</dbReference>
<dbReference type="Gene3D" id="3.40.50.1820">
    <property type="entry name" value="alpha/beta hydrolase"/>
    <property type="match status" value="1"/>
</dbReference>
<evidence type="ECO:0000259" key="1">
    <source>
        <dbReference type="Pfam" id="PF06057"/>
    </source>
</evidence>
<dbReference type="InterPro" id="IPR029058">
    <property type="entry name" value="AB_hydrolase_fold"/>
</dbReference>
<dbReference type="RefSeq" id="WP_109893877.1">
    <property type="nucleotide sequence ID" value="NZ_CP029550.1"/>
</dbReference>
<evidence type="ECO:0000313" key="2">
    <source>
        <dbReference type="EMBL" id="AWN43252.1"/>
    </source>
</evidence>
<sequence length="459" mass="47197">MTRRSRARLALLIGAALLLAAAGAGLLLAWRPPAPTLIASATPVRVSSAHFKDVPVAMPGASPVGLALLVSGAGGPGPAEEALSERLRRRGLMVLSLDLETWRAGLERDAGPCLRPMSDVEDLSKGLQRALKAKRYLHPVLVGVGEGGALVHAILGQALSATVAGGVALDPAPTLALGRPTCDGLPAEPAPGGFRYGRATPLQEPFVAVQAAPAPTDGPGPARGAHRPETRVQADDAARLTETVAAAAALAARDAGAGQLPLVEHPAAGPARAIAIFFSGDGGWRDIDKTIGDRLAREGVHVLGVDALRYFWSDKSPQTVAADTAAALKAADPDGRLPVLVLGYSFGADVFPFAWPYLPTSLTDRIGLVALLGPGRSTGFSVSVKGFLGLGGAHAVVPQIAGLPPAKVLCIYGSAEKEPACTDPSLKGIRTIRLEGGHHFDGDYPGIARRILEAMRLSG</sequence>
<dbReference type="InterPro" id="IPR011225">
    <property type="entry name" value="IV_sec_VirJ"/>
</dbReference>
<organism evidence="2 3">
    <name type="scientific">Methylobacterium durans</name>
    <dbReference type="NCBI Taxonomy" id="2202825"/>
    <lineage>
        <taxon>Bacteria</taxon>
        <taxon>Pseudomonadati</taxon>
        <taxon>Pseudomonadota</taxon>
        <taxon>Alphaproteobacteria</taxon>
        <taxon>Hyphomicrobiales</taxon>
        <taxon>Methylobacteriaceae</taxon>
        <taxon>Methylobacterium</taxon>
    </lineage>
</organism>
<dbReference type="AlphaFoldDB" id="A0A2U8WD93"/>
<dbReference type="PIRSF" id="PIRSF029063">
    <property type="entry name" value="IV_sec_VirJ"/>
    <property type="match status" value="1"/>
</dbReference>
<dbReference type="EMBL" id="CP029550">
    <property type="protein sequence ID" value="AWN43252.1"/>
    <property type="molecule type" value="Genomic_DNA"/>
</dbReference>
<evidence type="ECO:0000313" key="3">
    <source>
        <dbReference type="Proteomes" id="UP000245926"/>
    </source>
</evidence>
<accession>A0A2U8WD93</accession>